<dbReference type="EMBL" id="HACG01012124">
    <property type="protein sequence ID" value="CEK58989.1"/>
    <property type="molecule type" value="Transcribed_RNA"/>
</dbReference>
<accession>A0A0B6YRV4</accession>
<gene>
    <name evidence="1" type="primary">ORF34808</name>
</gene>
<feature type="non-terminal residue" evidence="1">
    <location>
        <position position="50"/>
    </location>
</feature>
<proteinExistence type="predicted"/>
<evidence type="ECO:0000313" key="1">
    <source>
        <dbReference type="EMBL" id="CEK58989.1"/>
    </source>
</evidence>
<reference evidence="1" key="1">
    <citation type="submission" date="2014-12" db="EMBL/GenBank/DDBJ databases">
        <title>Insight into the proteome of Arion vulgaris.</title>
        <authorList>
            <person name="Aradska J."/>
            <person name="Bulat T."/>
            <person name="Smidak R."/>
            <person name="Sarate P."/>
            <person name="Gangsoo J."/>
            <person name="Sialana F."/>
            <person name="Bilban M."/>
            <person name="Lubec G."/>
        </authorList>
    </citation>
    <scope>NUCLEOTIDE SEQUENCE</scope>
    <source>
        <tissue evidence="1">Skin</tissue>
    </source>
</reference>
<organism evidence="1">
    <name type="scientific">Arion vulgaris</name>
    <dbReference type="NCBI Taxonomy" id="1028688"/>
    <lineage>
        <taxon>Eukaryota</taxon>
        <taxon>Metazoa</taxon>
        <taxon>Spiralia</taxon>
        <taxon>Lophotrochozoa</taxon>
        <taxon>Mollusca</taxon>
        <taxon>Gastropoda</taxon>
        <taxon>Heterobranchia</taxon>
        <taxon>Euthyneura</taxon>
        <taxon>Panpulmonata</taxon>
        <taxon>Eupulmonata</taxon>
        <taxon>Stylommatophora</taxon>
        <taxon>Helicina</taxon>
        <taxon>Arionoidea</taxon>
        <taxon>Arionidae</taxon>
        <taxon>Arion</taxon>
    </lineage>
</organism>
<sequence length="50" mass="5461">MFIDGDFAKILEHDIGFLEGWTNSFDVATKLPMQCCSQSYVCVVNAASSA</sequence>
<dbReference type="AlphaFoldDB" id="A0A0B6YRV4"/>
<name>A0A0B6YRV4_9EUPU</name>
<protein>
    <submittedName>
        <fullName evidence="1">Uncharacterized protein</fullName>
    </submittedName>
</protein>